<dbReference type="Proteomes" id="UP001652445">
    <property type="component" value="Unassembled WGS sequence"/>
</dbReference>
<reference evidence="1 2" key="1">
    <citation type="submission" date="2022-09" db="EMBL/GenBank/DDBJ databases">
        <authorList>
            <person name="Han X.L."/>
            <person name="Wang Q."/>
            <person name="Lu T."/>
        </authorList>
    </citation>
    <scope>NUCLEOTIDE SEQUENCE [LARGE SCALE GENOMIC DNA]</scope>
    <source>
        <strain evidence="1 2">WQ 127069</strain>
    </source>
</reference>
<name>A0ABT2UPI7_9BACL</name>
<protein>
    <submittedName>
        <fullName evidence="1">Uncharacterized protein</fullName>
    </submittedName>
</protein>
<sequence>MKDQVLPGTVHKYHLLARQIIQHKIRFFLDVKIMIKVTFATLPVTVPVTPNSLAGISIVLSSLIP</sequence>
<dbReference type="RefSeq" id="WP_262687398.1">
    <property type="nucleotide sequence ID" value="NZ_JAOQIO010000106.1"/>
</dbReference>
<comment type="caution">
    <text evidence="1">The sequence shown here is derived from an EMBL/GenBank/DDBJ whole genome shotgun (WGS) entry which is preliminary data.</text>
</comment>
<evidence type="ECO:0000313" key="2">
    <source>
        <dbReference type="Proteomes" id="UP001652445"/>
    </source>
</evidence>
<evidence type="ECO:0000313" key="1">
    <source>
        <dbReference type="EMBL" id="MCU6796559.1"/>
    </source>
</evidence>
<dbReference type="EMBL" id="JAOQIO010000106">
    <property type="protein sequence ID" value="MCU6796559.1"/>
    <property type="molecule type" value="Genomic_DNA"/>
</dbReference>
<accession>A0ABT2UPI7</accession>
<keyword evidence="2" id="KW-1185">Reference proteome</keyword>
<gene>
    <name evidence="1" type="ORF">OB236_30985</name>
</gene>
<organism evidence="1 2">
    <name type="scientific">Paenibacillus baimaensis</name>
    <dbReference type="NCBI Taxonomy" id="2982185"/>
    <lineage>
        <taxon>Bacteria</taxon>
        <taxon>Bacillati</taxon>
        <taxon>Bacillota</taxon>
        <taxon>Bacilli</taxon>
        <taxon>Bacillales</taxon>
        <taxon>Paenibacillaceae</taxon>
        <taxon>Paenibacillus</taxon>
    </lineage>
</organism>
<proteinExistence type="predicted"/>